<feature type="compositionally biased region" description="Low complexity" evidence="1">
    <location>
        <begin position="354"/>
        <end position="363"/>
    </location>
</feature>
<accession>A0ABW3A2C8</accession>
<feature type="domain" description="Beta-xylosidase C-terminal Concanavalin A-like" evidence="2">
    <location>
        <begin position="367"/>
        <end position="564"/>
    </location>
</feature>
<dbReference type="Gene3D" id="2.60.40.10">
    <property type="entry name" value="Immunoglobulins"/>
    <property type="match status" value="2"/>
</dbReference>
<dbReference type="Pfam" id="PF17851">
    <property type="entry name" value="GH43_C2"/>
    <property type="match status" value="1"/>
</dbReference>
<evidence type="ECO:0000256" key="1">
    <source>
        <dbReference type="SAM" id="MobiDB-lite"/>
    </source>
</evidence>
<reference evidence="4" key="1">
    <citation type="journal article" date="2019" name="Int. J. Syst. Evol. Microbiol.">
        <title>The Global Catalogue of Microorganisms (GCM) 10K type strain sequencing project: providing services to taxonomists for standard genome sequencing and annotation.</title>
        <authorList>
            <consortium name="The Broad Institute Genomics Platform"/>
            <consortium name="The Broad Institute Genome Sequencing Center for Infectious Disease"/>
            <person name="Wu L."/>
            <person name="Ma J."/>
        </authorList>
    </citation>
    <scope>NUCLEOTIDE SEQUENCE [LARGE SCALE GENOMIC DNA]</scope>
    <source>
        <strain evidence="4">JCM 32148</strain>
    </source>
</reference>
<sequence length="709" mass="74861">APDGALLGTAQVPATPTGRYVDVPVDVTDPGDTFTLYAVFPGAGERRLNFIEADGKGVSPTSKPKVAVTAPTVDDDLEPGAIQVTADASDAENTITKVEFFVGDTSIGTDTTAPYAVTWNATTQQRYRLTAVATNDKGASSTSRIVEVEVGDLYGDWQTFSNTDATFDRPDTDTWVIDSGGANMWQGTDQYGAVYRPAAAGNEWTATVKIERQGNSNASAKAGLIVRNDITQPGTSPGYAAMTLRAGLGFEWLRDTDGNGQLDASTGASTTSYPAWVRIVRDGNQYHGYWSKDGVNFTRVGDPVTLTGAASPQDIGLAVTAHSTSAKSEVEFSGFSLVDEAIHPDPDPEPEPGPGCDSPDGGSVAPSDEFDGDQLDGCRWNAVVRYNSSKVAMTDGQLRVETQLGDINAGNPVSPRNFILQDLPDGDWTIQTRLTPTMLHRWQLAGFLVYADDDNYVKFDVVATNASGSPTDLRAELVSERDGQFGNGGNRSVDVAEATESGWYDLRLKRTGNSYSAEISDGGVNWTSLGDPVTNDAAMTSFGLMALGPEQTSPVTVAFDYFRVVDTTPPSVSVTVDPAAPNGDDGWYVSPVTVSATGSDDSGRPVRISYRVGDGEWVDYRQPVPVTGDGTHELRFRAVDESGNMSTESVVPLRVDATGPSVKFGGVEDGGSYQLGKELPITASAADPASGVASVVVTLDGKPVNAAVT</sequence>
<evidence type="ECO:0000313" key="4">
    <source>
        <dbReference type="Proteomes" id="UP001597053"/>
    </source>
</evidence>
<dbReference type="InterPro" id="IPR013320">
    <property type="entry name" value="ConA-like_dom_sf"/>
</dbReference>
<gene>
    <name evidence="3" type="ORF">ACFQZ8_14410</name>
</gene>
<keyword evidence="4" id="KW-1185">Reference proteome</keyword>
<dbReference type="SUPFAM" id="SSF49899">
    <property type="entry name" value="Concanavalin A-like lectins/glucanases"/>
    <property type="match status" value="1"/>
</dbReference>
<dbReference type="Proteomes" id="UP001597053">
    <property type="component" value="Unassembled WGS sequence"/>
</dbReference>
<proteinExistence type="predicted"/>
<dbReference type="Gene3D" id="2.60.120.200">
    <property type="match status" value="2"/>
</dbReference>
<protein>
    <submittedName>
        <fullName evidence="3">Ig-like domain-containing protein</fullName>
    </submittedName>
</protein>
<dbReference type="InterPro" id="IPR013783">
    <property type="entry name" value="Ig-like_fold"/>
</dbReference>
<feature type="non-terminal residue" evidence="3">
    <location>
        <position position="1"/>
    </location>
</feature>
<evidence type="ECO:0000259" key="2">
    <source>
        <dbReference type="Pfam" id="PF17851"/>
    </source>
</evidence>
<dbReference type="Pfam" id="PF17957">
    <property type="entry name" value="Big_7"/>
    <property type="match status" value="1"/>
</dbReference>
<name>A0ABW3A2C8_9ACTN</name>
<comment type="caution">
    <text evidence="3">The sequence shown here is derived from an EMBL/GenBank/DDBJ whole genome shotgun (WGS) entry which is preliminary data.</text>
</comment>
<dbReference type="NCBIfam" id="NF047446">
    <property type="entry name" value="barrel_OmpL47"/>
    <property type="match status" value="1"/>
</dbReference>
<evidence type="ECO:0000313" key="3">
    <source>
        <dbReference type="EMBL" id="MFD0785095.1"/>
    </source>
</evidence>
<feature type="region of interest" description="Disordered" evidence="1">
    <location>
        <begin position="340"/>
        <end position="374"/>
    </location>
</feature>
<organism evidence="3 4">
    <name type="scientific">Micromonospora azadirachtae</name>
    <dbReference type="NCBI Taxonomy" id="1970735"/>
    <lineage>
        <taxon>Bacteria</taxon>
        <taxon>Bacillati</taxon>
        <taxon>Actinomycetota</taxon>
        <taxon>Actinomycetes</taxon>
        <taxon>Micromonosporales</taxon>
        <taxon>Micromonosporaceae</taxon>
        <taxon>Micromonospora</taxon>
    </lineage>
</organism>
<dbReference type="EMBL" id="JBHTHM010000675">
    <property type="protein sequence ID" value="MFD0785095.1"/>
    <property type="molecule type" value="Genomic_DNA"/>
</dbReference>
<dbReference type="InterPro" id="IPR041542">
    <property type="entry name" value="GH43_C2"/>
</dbReference>
<feature type="non-terminal residue" evidence="3">
    <location>
        <position position="709"/>
    </location>
</feature>
<dbReference type="InterPro" id="IPR058094">
    <property type="entry name" value="Ig-like_OmpL47-like"/>
</dbReference>